<dbReference type="Gene3D" id="2.60.120.200">
    <property type="match status" value="1"/>
</dbReference>
<feature type="domain" description="Laminin G" evidence="6">
    <location>
        <begin position="115"/>
        <end position="313"/>
    </location>
</feature>
<dbReference type="SUPFAM" id="SSF49899">
    <property type="entry name" value="Concanavalin A-like lectins/glucanases"/>
    <property type="match status" value="1"/>
</dbReference>
<dbReference type="PROSITE" id="PS50026">
    <property type="entry name" value="EGF_3"/>
    <property type="match status" value="2"/>
</dbReference>
<dbReference type="SMART" id="SM00282">
    <property type="entry name" value="LamG"/>
    <property type="match status" value="1"/>
</dbReference>
<dbReference type="Gene3D" id="2.10.25.10">
    <property type="entry name" value="Laminin"/>
    <property type="match status" value="1"/>
</dbReference>
<evidence type="ECO:0000256" key="4">
    <source>
        <dbReference type="ARBA" id="ARBA00023157"/>
    </source>
</evidence>
<keyword evidence="9" id="KW-1185">Reference proteome</keyword>
<dbReference type="Proteomes" id="UP001159428">
    <property type="component" value="Unassembled WGS sequence"/>
</dbReference>
<evidence type="ECO:0000259" key="7">
    <source>
        <dbReference type="PROSITE" id="PS50026"/>
    </source>
</evidence>
<keyword evidence="1 5" id="KW-0245">EGF-like domain</keyword>
<comment type="caution">
    <text evidence="8">The sequence shown here is derived from an EMBL/GenBank/DDBJ whole genome shotgun (WGS) entry which is preliminary data.</text>
</comment>
<evidence type="ECO:0000256" key="5">
    <source>
        <dbReference type="PROSITE-ProRule" id="PRU00076"/>
    </source>
</evidence>
<keyword evidence="2" id="KW-0732">Signal</keyword>
<feature type="disulfide bond" evidence="5">
    <location>
        <begin position="50"/>
        <end position="59"/>
    </location>
</feature>
<organism evidence="8 9">
    <name type="scientific">Pocillopora meandrina</name>
    <dbReference type="NCBI Taxonomy" id="46732"/>
    <lineage>
        <taxon>Eukaryota</taxon>
        <taxon>Metazoa</taxon>
        <taxon>Cnidaria</taxon>
        <taxon>Anthozoa</taxon>
        <taxon>Hexacorallia</taxon>
        <taxon>Scleractinia</taxon>
        <taxon>Astrocoeniina</taxon>
        <taxon>Pocilloporidae</taxon>
        <taxon>Pocillopora</taxon>
    </lineage>
</organism>
<dbReference type="CDD" id="cd00054">
    <property type="entry name" value="EGF_CA"/>
    <property type="match status" value="1"/>
</dbReference>
<dbReference type="Pfam" id="PF00008">
    <property type="entry name" value="EGF"/>
    <property type="match status" value="1"/>
</dbReference>
<dbReference type="PANTHER" id="PTHR12916">
    <property type="entry name" value="CYTOCHROME C OXIDASE POLYPEPTIDE VIC-2"/>
    <property type="match status" value="1"/>
</dbReference>
<dbReference type="CDD" id="cd00110">
    <property type="entry name" value="LamG"/>
    <property type="match status" value="1"/>
</dbReference>
<dbReference type="PROSITE" id="PS50025">
    <property type="entry name" value="LAM_G_DOMAIN"/>
    <property type="match status" value="1"/>
</dbReference>
<keyword evidence="3" id="KW-0677">Repeat</keyword>
<comment type="caution">
    <text evidence="5">Lacks conserved residue(s) required for the propagation of feature annotation.</text>
</comment>
<gene>
    <name evidence="8" type="ORF">PMEA_00034459</name>
</gene>
<keyword evidence="4 5" id="KW-1015">Disulfide bond</keyword>
<evidence type="ECO:0000259" key="6">
    <source>
        <dbReference type="PROSITE" id="PS50025"/>
    </source>
</evidence>
<dbReference type="Pfam" id="PF02210">
    <property type="entry name" value="Laminin_G_2"/>
    <property type="match status" value="1"/>
</dbReference>
<dbReference type="SMART" id="SM00181">
    <property type="entry name" value="EGF"/>
    <property type="match status" value="3"/>
</dbReference>
<dbReference type="SUPFAM" id="SSF57196">
    <property type="entry name" value="EGF/Laminin"/>
    <property type="match status" value="1"/>
</dbReference>
<dbReference type="PROSITE" id="PS00022">
    <property type="entry name" value="EGF_1"/>
    <property type="match status" value="2"/>
</dbReference>
<evidence type="ECO:0000256" key="2">
    <source>
        <dbReference type="ARBA" id="ARBA00022729"/>
    </source>
</evidence>
<dbReference type="InterPro" id="IPR013320">
    <property type="entry name" value="ConA-like_dom_sf"/>
</dbReference>
<accession>A0AAU9Y1C6</accession>
<dbReference type="AlphaFoldDB" id="A0AAU9Y1C6"/>
<reference evidence="8 9" key="1">
    <citation type="submission" date="2022-05" db="EMBL/GenBank/DDBJ databases">
        <authorList>
            <consortium name="Genoscope - CEA"/>
            <person name="William W."/>
        </authorList>
    </citation>
    <scope>NUCLEOTIDE SEQUENCE [LARGE SCALE GENOMIC DNA]</scope>
</reference>
<evidence type="ECO:0000313" key="9">
    <source>
        <dbReference type="Proteomes" id="UP001159428"/>
    </source>
</evidence>
<dbReference type="EMBL" id="CALNXJ010000088">
    <property type="protein sequence ID" value="CAH3162844.1"/>
    <property type="molecule type" value="Genomic_DNA"/>
</dbReference>
<evidence type="ECO:0000313" key="8">
    <source>
        <dbReference type="EMBL" id="CAH3162844.1"/>
    </source>
</evidence>
<name>A0AAU9Y1C6_9CNID</name>
<proteinExistence type="predicted"/>
<dbReference type="PANTHER" id="PTHR12916:SF4">
    <property type="entry name" value="UNINFLATABLE, ISOFORM C"/>
    <property type="match status" value="1"/>
</dbReference>
<dbReference type="InterPro" id="IPR000742">
    <property type="entry name" value="EGF"/>
</dbReference>
<feature type="domain" description="EGF-like" evidence="7">
    <location>
        <begin position="75"/>
        <end position="114"/>
    </location>
</feature>
<protein>
    <submittedName>
        <fullName evidence="8">Uncharacterized protein</fullName>
    </submittedName>
</protein>
<feature type="domain" description="EGF-like" evidence="7">
    <location>
        <begin position="24"/>
        <end position="60"/>
    </location>
</feature>
<evidence type="ECO:0000256" key="1">
    <source>
        <dbReference type="ARBA" id="ARBA00022536"/>
    </source>
</evidence>
<sequence>MERVQTNYRCPCATDYQGESCNTGLNLCYSNPCGNNGKCVCVEEGYSCICNPGRAGVNCEIDMSKSKCPTDSKVTENHLNANPCHSDGGCKNVLGSRFTCQCKDLNEVDGSLCQLKRCSFEKGSFVAFPALKQRWHLHIQMEFATTVHSGLLLLNGRCDGKHNFIAVEVWQGQVWFRFSLFSHEVIVTSNVNGSVIDGNWHKVEVAFQNRTGIIIVDNCKLAVAVNFGTKAAPFPFAAAQQLQIKDESENYSSFDLTGPLLLGGLIQLPVKFPVLYKHFTGCIRNIYIKFLDFSQPLYNNGISAKCKAMGNTCAYKPCERGTCFNILSSRGCPTGFDGSRCETEWHYHC</sequence>
<dbReference type="InterPro" id="IPR001791">
    <property type="entry name" value="Laminin_G"/>
</dbReference>
<evidence type="ECO:0000256" key="3">
    <source>
        <dbReference type="ARBA" id="ARBA00022737"/>
    </source>
</evidence>